<accession>A0ACC1K6F0</accession>
<organism evidence="1 2">
    <name type="scientific">Coemansia nantahalensis</name>
    <dbReference type="NCBI Taxonomy" id="2789366"/>
    <lineage>
        <taxon>Eukaryota</taxon>
        <taxon>Fungi</taxon>
        <taxon>Fungi incertae sedis</taxon>
        <taxon>Zoopagomycota</taxon>
        <taxon>Kickxellomycotina</taxon>
        <taxon>Kickxellomycetes</taxon>
        <taxon>Kickxellales</taxon>
        <taxon>Kickxellaceae</taxon>
        <taxon>Coemansia</taxon>
    </lineage>
</organism>
<evidence type="ECO:0000313" key="1">
    <source>
        <dbReference type="EMBL" id="KAJ2774377.1"/>
    </source>
</evidence>
<reference evidence="1" key="1">
    <citation type="submission" date="2022-07" db="EMBL/GenBank/DDBJ databases">
        <title>Phylogenomic reconstructions and comparative analyses of Kickxellomycotina fungi.</title>
        <authorList>
            <person name="Reynolds N.K."/>
            <person name="Stajich J.E."/>
            <person name="Barry K."/>
            <person name="Grigoriev I.V."/>
            <person name="Crous P."/>
            <person name="Smith M.E."/>
        </authorList>
    </citation>
    <scope>NUCLEOTIDE SEQUENCE</scope>
    <source>
        <strain evidence="1">CBS 109366</strain>
    </source>
</reference>
<sequence length="306" mass="31439">MEQLESTRQLAPAATAEPCSTSEHTAPPAPDTAREPAAPRYAPAGGAGAPRPSLGRLCGSALAHEELANTSYGQLVALVGELQRTVGEQKADIADLEEALRESKTAVRTLRGQAKETELRRYAAAADAAGLRRTASILPGPRTLQPGWPSIFATCDGSMALDPSAVPAEGAELLPQIGSAVSLESAPHHDPKDTSNGAASPLAGSLNGWPVDGSDGVRYRMPADRASIASPEMAAAAAAGPAVAPGSPLSPSPQSVPARLPYKDSFASALGGSFESGGGGSLRKPRRLRTMVANGPRRLFSKMKRA</sequence>
<evidence type="ECO:0000313" key="2">
    <source>
        <dbReference type="Proteomes" id="UP001140234"/>
    </source>
</evidence>
<dbReference type="Proteomes" id="UP001140234">
    <property type="component" value="Unassembled WGS sequence"/>
</dbReference>
<gene>
    <name evidence="1" type="ORF">IWQ57_000850</name>
</gene>
<comment type="caution">
    <text evidence="1">The sequence shown here is derived from an EMBL/GenBank/DDBJ whole genome shotgun (WGS) entry which is preliminary data.</text>
</comment>
<name>A0ACC1K6F0_9FUNG</name>
<keyword evidence="2" id="KW-1185">Reference proteome</keyword>
<dbReference type="EMBL" id="JANBUJ010000105">
    <property type="protein sequence ID" value="KAJ2774377.1"/>
    <property type="molecule type" value="Genomic_DNA"/>
</dbReference>
<protein>
    <submittedName>
        <fullName evidence="1">Uncharacterized protein</fullName>
    </submittedName>
</protein>
<proteinExistence type="predicted"/>